<protein>
    <submittedName>
        <fullName evidence="2">Uncharacterized protein</fullName>
    </submittedName>
</protein>
<gene>
    <name evidence="1" type="ORF">AAV35_012710</name>
    <name evidence="2" type="ORF">MJ3_13624</name>
</gene>
<dbReference type="RefSeq" id="WP_008592668.1">
    <property type="nucleotide sequence ID" value="NZ_AMPQ01000045.1"/>
</dbReference>
<dbReference type="EMBL" id="CP011361">
    <property type="protein sequence ID" value="AKG05527.1"/>
    <property type="molecule type" value="Genomic_DNA"/>
</dbReference>
<proteinExistence type="predicted"/>
<dbReference type="OrthoDB" id="2928951at2"/>
<evidence type="ECO:0000313" key="3">
    <source>
        <dbReference type="Proteomes" id="UP000011746"/>
    </source>
</evidence>
<sequence length="109" mass="12153">MIIHNKGKYVRHVAGVMLLPGTNNVSDEDWKKCSAHPIMQKVIEKGEVIAHEKAKSTKDFNVDGAVELINDTVSLDLLEEWQQADDRKGVQEAIADKLVELQGEGNDEE</sequence>
<dbReference type="KEGG" id="sje:AAV35_012710"/>
<dbReference type="Proteomes" id="UP000092654">
    <property type="component" value="Chromosome"/>
</dbReference>
<dbReference type="eggNOG" id="ENOG5033AT7">
    <property type="taxonomic scope" value="Bacteria"/>
</dbReference>
<dbReference type="EMBL" id="AMPQ01000045">
    <property type="protein sequence ID" value="EKE30484.1"/>
    <property type="molecule type" value="Genomic_DNA"/>
</dbReference>
<dbReference type="Proteomes" id="UP000011746">
    <property type="component" value="Unassembled WGS sequence"/>
</dbReference>
<reference evidence="1" key="3">
    <citation type="submission" date="2016-11" db="EMBL/GenBank/DDBJ databases">
        <title>Salimicrobium jeotgali MJ3, isolated from Myulchi jeot, a traditional Korean fermented seafood.</title>
        <authorList>
            <person name="Kim K.H."/>
            <person name="Jeon C.O."/>
            <person name="Jin H.M."/>
        </authorList>
    </citation>
    <scope>NUCLEOTIDE SEQUENCE</scope>
    <source>
        <strain evidence="1">MJ3</strain>
    </source>
</reference>
<dbReference type="STRING" id="1230341.AAV35_012710"/>
<reference evidence="4" key="2">
    <citation type="submission" date="2015-06" db="EMBL/GenBank/DDBJ databases">
        <title>Salimicrobium jeotgali MJ3, isolated from Myulchi jeot, a traditional Korean fermented seafood.</title>
        <authorList>
            <person name="Kim K.H."/>
            <person name="Jeon C.O."/>
            <person name="Jin H.M."/>
        </authorList>
    </citation>
    <scope>NUCLEOTIDE SEQUENCE [LARGE SCALE GENOMIC DNA]</scope>
    <source>
        <strain evidence="4">MJ3</strain>
    </source>
</reference>
<dbReference type="AlphaFoldDB" id="K2GJ37"/>
<keyword evidence="3" id="KW-1185">Reference proteome</keyword>
<evidence type="ECO:0000313" key="1">
    <source>
        <dbReference type="EMBL" id="AKG05527.1"/>
    </source>
</evidence>
<accession>K2GJ37</accession>
<organism evidence="2 3">
    <name type="scientific">Salimicrobium jeotgali</name>
    <dbReference type="NCBI Taxonomy" id="1230341"/>
    <lineage>
        <taxon>Bacteria</taxon>
        <taxon>Bacillati</taxon>
        <taxon>Bacillota</taxon>
        <taxon>Bacilli</taxon>
        <taxon>Bacillales</taxon>
        <taxon>Bacillaceae</taxon>
        <taxon>Salimicrobium</taxon>
    </lineage>
</organism>
<evidence type="ECO:0000313" key="4">
    <source>
        <dbReference type="Proteomes" id="UP000092654"/>
    </source>
</evidence>
<reference evidence="2 3" key="1">
    <citation type="journal article" date="2012" name="J. Bacteriol.">
        <title>Draft Genome Sequence of Salimicrobium sp. Strain MJ3, Isolated from Myulchi-Jeot, Korean Fermented Seafood.</title>
        <authorList>
            <person name="Lee S.H."/>
            <person name="Jung J.Y."/>
            <person name="Jeon C.O."/>
        </authorList>
    </citation>
    <scope>NUCLEOTIDE SEQUENCE [LARGE SCALE GENOMIC DNA]</scope>
    <source>
        <strain evidence="2 3">MJ3</strain>
    </source>
</reference>
<name>K2GJ37_9BACI</name>
<evidence type="ECO:0000313" key="2">
    <source>
        <dbReference type="EMBL" id="EKE30484.1"/>
    </source>
</evidence>